<sequence length="275" mass="31010">MGYEILLSNALVHAHASLPAKLNKLFTSMPNKEDISIAQVPSLLSGVKSVQWNDDFGLLEGKLTAIWLDATELNARVQNNTLVTLIEQFRDVSQQTEPSQRTLLLIYGDTSANEEASDIELCRVQVHYPCLHRNVDSLDDAALTIYLFMHGTLFVLASTCPSINIHSHRSLEDDVETFTIVPIPSAYESRSSANPTLQEKREMYREMLLVISHMDENRAGLVMSRYRNWRSLCDGFEAMECDVRAGRVKLNSVLFTGDPESCEDEEPWVRALFDA</sequence>
<organism evidence="1 2">
    <name type="scientific">Marasmius crinis-equi</name>
    <dbReference type="NCBI Taxonomy" id="585013"/>
    <lineage>
        <taxon>Eukaryota</taxon>
        <taxon>Fungi</taxon>
        <taxon>Dikarya</taxon>
        <taxon>Basidiomycota</taxon>
        <taxon>Agaricomycotina</taxon>
        <taxon>Agaricomycetes</taxon>
        <taxon>Agaricomycetidae</taxon>
        <taxon>Agaricales</taxon>
        <taxon>Marasmiineae</taxon>
        <taxon>Marasmiaceae</taxon>
        <taxon>Marasmius</taxon>
    </lineage>
</organism>
<gene>
    <name evidence="1" type="ORF">V5O48_019162</name>
</gene>
<feature type="non-terminal residue" evidence="1">
    <location>
        <position position="275"/>
    </location>
</feature>
<evidence type="ECO:0000313" key="2">
    <source>
        <dbReference type="Proteomes" id="UP001465976"/>
    </source>
</evidence>
<reference evidence="1 2" key="1">
    <citation type="submission" date="2024-02" db="EMBL/GenBank/DDBJ databases">
        <title>A draft genome for the cacao thread blight pathogen Marasmius crinis-equi.</title>
        <authorList>
            <person name="Cohen S.P."/>
            <person name="Baruah I.K."/>
            <person name="Amoako-Attah I."/>
            <person name="Bukari Y."/>
            <person name="Meinhardt L.W."/>
            <person name="Bailey B.A."/>
        </authorList>
    </citation>
    <scope>NUCLEOTIDE SEQUENCE [LARGE SCALE GENOMIC DNA]</scope>
    <source>
        <strain evidence="1 2">GH-76</strain>
    </source>
</reference>
<dbReference type="EMBL" id="JBAHYK010004244">
    <property type="protein sequence ID" value="KAL0562916.1"/>
    <property type="molecule type" value="Genomic_DNA"/>
</dbReference>
<name>A0ABR3EJ56_9AGAR</name>
<keyword evidence="2" id="KW-1185">Reference proteome</keyword>
<accession>A0ABR3EJ56</accession>
<dbReference type="Proteomes" id="UP001465976">
    <property type="component" value="Unassembled WGS sequence"/>
</dbReference>
<evidence type="ECO:0000313" key="1">
    <source>
        <dbReference type="EMBL" id="KAL0562916.1"/>
    </source>
</evidence>
<protein>
    <submittedName>
        <fullName evidence="1">Uncharacterized protein</fullName>
    </submittedName>
</protein>
<proteinExistence type="predicted"/>
<comment type="caution">
    <text evidence="1">The sequence shown here is derived from an EMBL/GenBank/DDBJ whole genome shotgun (WGS) entry which is preliminary data.</text>
</comment>